<protein>
    <submittedName>
        <fullName evidence="2">Uncharacterized protein</fullName>
    </submittedName>
</protein>
<reference evidence="2 3" key="1">
    <citation type="submission" date="2016-02" db="EMBL/GenBank/DDBJ databases">
        <title>Biosynthesis of antibiotic leucinostatins and their inhibition on Phytophthora in bio-control Purpureocillium lilacinum.</title>
        <authorList>
            <person name="Wang G."/>
            <person name="Liu Z."/>
            <person name="Lin R."/>
            <person name="Li E."/>
            <person name="Mao Z."/>
            <person name="Ling J."/>
            <person name="Yin W."/>
            <person name="Xie B."/>
        </authorList>
    </citation>
    <scope>NUCLEOTIDE SEQUENCE [LARGE SCALE GENOMIC DNA]</scope>
    <source>
        <strain evidence="2">PLFJ-1</strain>
    </source>
</reference>
<dbReference type="Proteomes" id="UP000078340">
    <property type="component" value="Unassembled WGS sequence"/>
</dbReference>
<dbReference type="EMBL" id="LSBI01000044">
    <property type="protein sequence ID" value="OAQ60090.1"/>
    <property type="molecule type" value="Genomic_DNA"/>
</dbReference>
<feature type="compositionally biased region" description="Basic and acidic residues" evidence="1">
    <location>
        <begin position="35"/>
        <end position="44"/>
    </location>
</feature>
<feature type="region of interest" description="Disordered" evidence="1">
    <location>
        <begin position="63"/>
        <end position="112"/>
    </location>
</feature>
<feature type="region of interest" description="Disordered" evidence="1">
    <location>
        <begin position="1"/>
        <end position="44"/>
    </location>
</feature>
<accession>A0A179F3Z7</accession>
<organism evidence="2 3">
    <name type="scientific">Purpureocillium lilacinum</name>
    <name type="common">Paecilomyces lilacinus</name>
    <dbReference type="NCBI Taxonomy" id="33203"/>
    <lineage>
        <taxon>Eukaryota</taxon>
        <taxon>Fungi</taxon>
        <taxon>Dikarya</taxon>
        <taxon>Ascomycota</taxon>
        <taxon>Pezizomycotina</taxon>
        <taxon>Sordariomycetes</taxon>
        <taxon>Hypocreomycetidae</taxon>
        <taxon>Hypocreales</taxon>
        <taxon>Ophiocordycipitaceae</taxon>
        <taxon>Purpureocillium</taxon>
    </lineage>
</organism>
<gene>
    <name evidence="2" type="ORF">VFPFJ_11528</name>
</gene>
<dbReference type="AlphaFoldDB" id="A0A179F3Z7"/>
<name>A0A179F3Z7_PURLI</name>
<evidence type="ECO:0000313" key="3">
    <source>
        <dbReference type="Proteomes" id="UP000078340"/>
    </source>
</evidence>
<evidence type="ECO:0000313" key="2">
    <source>
        <dbReference type="EMBL" id="OAQ60090.1"/>
    </source>
</evidence>
<proteinExistence type="predicted"/>
<comment type="caution">
    <text evidence="2">The sequence shown here is derived from an EMBL/GenBank/DDBJ whole genome shotgun (WGS) entry which is preliminary data.</text>
</comment>
<evidence type="ECO:0000256" key="1">
    <source>
        <dbReference type="SAM" id="MobiDB-lite"/>
    </source>
</evidence>
<sequence length="112" mass="12098">MRCSNSKRTAEGGASAHGCALGLRSTGRRAQARRGQTDRHKDAADINKQGANLATRWAAAVGRGEQQARHLKRQVERTTPTRRAGTRQLGATGESRPGSPGLDRAARRGRTW</sequence>